<accession>A0AAD5WYZ9</accession>
<dbReference type="AlphaFoldDB" id="A0AAD5WYZ9"/>
<evidence type="ECO:0000313" key="9">
    <source>
        <dbReference type="Proteomes" id="UP001212841"/>
    </source>
</evidence>
<dbReference type="Gene3D" id="3.40.50.1000">
    <property type="entry name" value="HAD superfamily/HAD-like"/>
    <property type="match status" value="1"/>
</dbReference>
<protein>
    <recommendedName>
        <fullName evidence="7">Cation-transporting P-type ATPase C-terminal domain-containing protein</fullName>
    </recommendedName>
</protein>
<dbReference type="InterPro" id="IPR023298">
    <property type="entry name" value="ATPase_P-typ_TM_dom_sf"/>
</dbReference>
<dbReference type="GO" id="GO:0016020">
    <property type="term" value="C:membrane"/>
    <property type="evidence" value="ECO:0007669"/>
    <property type="project" value="UniProtKB-SubCell"/>
</dbReference>
<evidence type="ECO:0000256" key="4">
    <source>
        <dbReference type="ARBA" id="ARBA00023136"/>
    </source>
</evidence>
<feature type="transmembrane region" description="Helical" evidence="6">
    <location>
        <begin position="963"/>
        <end position="989"/>
    </location>
</feature>
<dbReference type="PANTHER" id="PTHR13219">
    <property type="entry name" value="TRANSMEMBRANE PROTEIN 94"/>
    <property type="match status" value="1"/>
</dbReference>
<dbReference type="SUPFAM" id="SSF56784">
    <property type="entry name" value="HAD-like"/>
    <property type="match status" value="1"/>
</dbReference>
<comment type="caution">
    <text evidence="8">The sequence shown here is derived from an EMBL/GenBank/DDBJ whole genome shotgun (WGS) entry which is preliminary data.</text>
</comment>
<reference evidence="8" key="1">
    <citation type="submission" date="2020-05" db="EMBL/GenBank/DDBJ databases">
        <title>Phylogenomic resolution of chytrid fungi.</title>
        <authorList>
            <person name="Stajich J.E."/>
            <person name="Amses K."/>
            <person name="Simmons R."/>
            <person name="Seto K."/>
            <person name="Myers J."/>
            <person name="Bonds A."/>
            <person name="Quandt C.A."/>
            <person name="Barry K."/>
            <person name="Liu P."/>
            <person name="Grigoriev I."/>
            <person name="Longcore J.E."/>
            <person name="James T.Y."/>
        </authorList>
    </citation>
    <scope>NUCLEOTIDE SEQUENCE</scope>
    <source>
        <strain evidence="8">JEL0318</strain>
    </source>
</reference>
<feature type="transmembrane region" description="Helical" evidence="6">
    <location>
        <begin position="106"/>
        <end position="125"/>
    </location>
</feature>
<evidence type="ECO:0000256" key="2">
    <source>
        <dbReference type="ARBA" id="ARBA00022692"/>
    </source>
</evidence>
<keyword evidence="3 6" id="KW-1133">Transmembrane helix</keyword>
<dbReference type="Pfam" id="PF00689">
    <property type="entry name" value="Cation_ATPase_C"/>
    <property type="match status" value="1"/>
</dbReference>
<feature type="transmembrane region" description="Helical" evidence="6">
    <location>
        <begin position="1129"/>
        <end position="1151"/>
    </location>
</feature>
<dbReference type="InterPro" id="IPR023299">
    <property type="entry name" value="ATPase_P-typ_cyto_dom_N"/>
</dbReference>
<gene>
    <name evidence="8" type="ORF">HK097_001311</name>
</gene>
<evidence type="ECO:0000256" key="5">
    <source>
        <dbReference type="SAM" id="MobiDB-lite"/>
    </source>
</evidence>
<comment type="subcellular location">
    <subcellularLocation>
        <location evidence="1">Membrane</location>
    </subcellularLocation>
</comment>
<dbReference type="EMBL" id="JADGJD010001256">
    <property type="protein sequence ID" value="KAJ3045042.1"/>
    <property type="molecule type" value="Genomic_DNA"/>
</dbReference>
<dbReference type="Proteomes" id="UP001212841">
    <property type="component" value="Unassembled WGS sequence"/>
</dbReference>
<dbReference type="SUPFAM" id="SSF81660">
    <property type="entry name" value="Metal cation-transporting ATPase, ATP-binding domain N"/>
    <property type="match status" value="1"/>
</dbReference>
<evidence type="ECO:0000256" key="6">
    <source>
        <dbReference type="SAM" id="Phobius"/>
    </source>
</evidence>
<evidence type="ECO:0000313" key="8">
    <source>
        <dbReference type="EMBL" id="KAJ3045042.1"/>
    </source>
</evidence>
<dbReference type="InterPro" id="IPR006068">
    <property type="entry name" value="ATPase_P-typ_cation-transptr_C"/>
</dbReference>
<dbReference type="GO" id="GO:0000166">
    <property type="term" value="F:nucleotide binding"/>
    <property type="evidence" value="ECO:0007669"/>
    <property type="project" value="InterPro"/>
</dbReference>
<feature type="transmembrane region" description="Helical" evidence="6">
    <location>
        <begin position="1036"/>
        <end position="1059"/>
    </location>
</feature>
<keyword evidence="2 6" id="KW-0812">Transmembrane</keyword>
<evidence type="ECO:0000256" key="3">
    <source>
        <dbReference type="ARBA" id="ARBA00022989"/>
    </source>
</evidence>
<dbReference type="InterPro" id="IPR039720">
    <property type="entry name" value="TMEM94"/>
</dbReference>
<organism evidence="8 9">
    <name type="scientific">Rhizophlyctis rosea</name>
    <dbReference type="NCBI Taxonomy" id="64517"/>
    <lineage>
        <taxon>Eukaryota</taxon>
        <taxon>Fungi</taxon>
        <taxon>Fungi incertae sedis</taxon>
        <taxon>Chytridiomycota</taxon>
        <taxon>Chytridiomycota incertae sedis</taxon>
        <taxon>Chytridiomycetes</taxon>
        <taxon>Rhizophlyctidales</taxon>
        <taxon>Rhizophlyctidaceae</taxon>
        <taxon>Rhizophlyctis</taxon>
    </lineage>
</organism>
<feature type="transmembrane region" description="Helical" evidence="6">
    <location>
        <begin position="1163"/>
        <end position="1184"/>
    </location>
</feature>
<feature type="transmembrane region" description="Helical" evidence="6">
    <location>
        <begin position="137"/>
        <end position="154"/>
    </location>
</feature>
<sequence length="1207" mass="135093">MSTVDTITVTPDATVRPVDCNEQPGRASMPKLGDADLELHSLHPSPSVEISNATSPADERYLAYHHLSSDEAVRRLLATADEVLHQHKKAALTQVSLRLHILKPTIIVSILSALGLIAFYVHAVVESDPYQSRATSALVEGILLLIMVVWDIWIQRREAKLTATEMVSRIQSIIEDVRVHGINQKQDLRIPTAIPTVSVARVIRDRNIYTYPWNLLVEDDVIQLAYGDTAPCRIQYVYSHFDLAPENTAPQYFLEKGEVFTPTLFGSPPNPSILHRAVLNEGQFHFRVVETPIRSMLSAALNFKRPDTVLSKQLSVFRLLYSRFIIWIVLAVSLIINIIRYAIPAARRSETKSQGTEMLLVLQVYALLPMLPLALPTYILMARSYANAQILSLFDALQSSNTEFEDKESVDEFDAAPPPMKDLRADWRAVWSRFLDQLIKVDIKFLARTTGLVDSLANTTVICAIDREGTVASAFPSVEEVFFLKGNGDSAVLDIASHAAEPGIKFEDRDWSDHMPLLKPLGLAALLNTDCGARLGKKRTELHRKSNQLHLHGRVKSSRQSFTFDAVKGYVARKTIQTFAPYHGSVMGKAVYHFEVPSMFSQVNEEVTSGTCHLFSEGTLELVLESCADYWDGSGLGEINEDVEKKILEFYQNAILADSQVVAFAYRPIQTSAIHPSIYTKPHIPIYLELPDQQESSANGSSNDVSSSVVKTPEKNKSRPLWRKALSRIDGPLDLRGGEEKGYYQEAVKAQTFLGMASYAYQPKANMIDFIEDLGLAGIRFVYFSSAPERESKSYAERLGLEIDWNACILLSSAQGDEPGYLDEHDVKARLPRGVENIRNHIEEVDDIPLHVGLFAECSPYSTREMVKIFQEYGEVVCCIGSSLGDMGVECFAMADISIAVDPLAAVKNRNAPHTGPIAPLVIGALLGSSPCALSLHSDTSVYSLSQIIREARTLADNARQMFVFYLGCQMSLVLTYILSYCLLLPPIFSGYQVMWVMWVLMPMICLTFMVTPHAEDVMTHMPVKNMDHVRNRWRYVRYGVLRFGVSVLVCCFVFVIALSKFAGHDPWSDVFGNFGNTSWLELDGEEQWALLYAQNCALVVWVVHMALTSGTFLSRTGNLKTHPPYHNIPWIVASILSILLQCCFFAISVAGRGTLGMGVLPWWVWFVAFVVGPVILVPVHEVVKVWDREEWKKFQKRSKLEFNTKL</sequence>
<dbReference type="InterPro" id="IPR036412">
    <property type="entry name" value="HAD-like_sf"/>
</dbReference>
<feature type="compositionally biased region" description="Low complexity" evidence="5">
    <location>
        <begin position="696"/>
        <end position="710"/>
    </location>
</feature>
<name>A0AAD5WYZ9_9FUNG</name>
<feature type="transmembrane region" description="Helical" evidence="6">
    <location>
        <begin position="324"/>
        <end position="343"/>
    </location>
</feature>
<feature type="region of interest" description="Disordered" evidence="5">
    <location>
        <begin position="695"/>
        <end position="716"/>
    </location>
</feature>
<dbReference type="PANTHER" id="PTHR13219:SF6">
    <property type="entry name" value="TRANSMEMBRANE PROTEIN 94"/>
    <property type="match status" value="1"/>
</dbReference>
<feature type="transmembrane region" description="Helical" evidence="6">
    <location>
        <begin position="363"/>
        <end position="381"/>
    </location>
</feature>
<dbReference type="SUPFAM" id="SSF81665">
    <property type="entry name" value="Calcium ATPase, transmembrane domain M"/>
    <property type="match status" value="1"/>
</dbReference>
<evidence type="ECO:0000259" key="7">
    <source>
        <dbReference type="Pfam" id="PF00689"/>
    </source>
</evidence>
<feature type="transmembrane region" description="Helical" evidence="6">
    <location>
        <begin position="995"/>
        <end position="1015"/>
    </location>
</feature>
<evidence type="ECO:0000256" key="1">
    <source>
        <dbReference type="ARBA" id="ARBA00004370"/>
    </source>
</evidence>
<keyword evidence="4 6" id="KW-0472">Membrane</keyword>
<dbReference type="Gene3D" id="1.20.1110.10">
    <property type="entry name" value="Calcium-transporting ATPase, transmembrane domain"/>
    <property type="match status" value="1"/>
</dbReference>
<proteinExistence type="predicted"/>
<feature type="domain" description="Cation-transporting P-type ATPase C-terminal" evidence="7">
    <location>
        <begin position="987"/>
        <end position="1186"/>
    </location>
</feature>
<dbReference type="InterPro" id="IPR023214">
    <property type="entry name" value="HAD_sf"/>
</dbReference>
<keyword evidence="9" id="KW-1185">Reference proteome</keyword>